<dbReference type="RefSeq" id="WP_015219865.1">
    <property type="nucleotide sequence ID" value="NC_019776.1"/>
</dbReference>
<dbReference type="HOGENOM" id="CLU_2368174_0_0_3"/>
<sequence>MNIKYLEHKVRFLTNEKGQKTDVLIPLIVWEKLISLLNEKLSENSNTKAELIAELKQSLLDAQEGKTFPLEELWEGIE</sequence>
<reference evidence="2" key="1">
    <citation type="journal article" date="2013" name="Proc. Natl. Acad. Sci. U.S.A.">
        <title>Improving the coverage of the cyanobacterial phylum using diversity-driven genome sequencing.</title>
        <authorList>
            <person name="Shih P.M."/>
            <person name="Wu D."/>
            <person name="Latifi A."/>
            <person name="Axen S.D."/>
            <person name="Fewer D.P."/>
            <person name="Talla E."/>
            <person name="Calteau A."/>
            <person name="Cai F."/>
            <person name="Tandeau de Marsac N."/>
            <person name="Rippka R."/>
            <person name="Herdman M."/>
            <person name="Sivonen K."/>
            <person name="Coursin T."/>
            <person name="Laurent T."/>
            <person name="Goodwin L."/>
            <person name="Nolan M."/>
            <person name="Davenport K.W."/>
            <person name="Han C.S."/>
            <person name="Rubin E.M."/>
            <person name="Eisen J.A."/>
            <person name="Woyke T."/>
            <person name="Gugger M."/>
            <person name="Kerfeld C.A."/>
        </authorList>
    </citation>
    <scope>NUCLEOTIDE SEQUENCE [LARGE SCALE GENOMIC DNA]</scope>
    <source>
        <strain evidence="2">PCC 10605</strain>
    </source>
</reference>
<gene>
    <name evidence="1" type="ordered locus">Cyan10605_2051</name>
</gene>
<dbReference type="AlphaFoldDB" id="K9Z6D7"/>
<organism evidence="1 2">
    <name type="scientific">Cyanobacterium aponinum (strain PCC 10605)</name>
    <dbReference type="NCBI Taxonomy" id="755178"/>
    <lineage>
        <taxon>Bacteria</taxon>
        <taxon>Bacillati</taxon>
        <taxon>Cyanobacteriota</taxon>
        <taxon>Cyanophyceae</taxon>
        <taxon>Oscillatoriophycideae</taxon>
        <taxon>Chroococcales</taxon>
        <taxon>Geminocystaceae</taxon>
        <taxon>Cyanobacterium</taxon>
    </lineage>
</organism>
<evidence type="ECO:0000313" key="1">
    <source>
        <dbReference type="EMBL" id="AFZ54140.1"/>
    </source>
</evidence>
<protein>
    <submittedName>
        <fullName evidence="1">Uncharacterized protein</fullName>
    </submittedName>
</protein>
<accession>K9Z6D7</accession>
<dbReference type="KEGG" id="can:Cyan10605_2051"/>
<dbReference type="Proteomes" id="UP000010480">
    <property type="component" value="Chromosome"/>
</dbReference>
<evidence type="ECO:0000313" key="2">
    <source>
        <dbReference type="Proteomes" id="UP000010480"/>
    </source>
</evidence>
<name>K9Z6D7_CYAAP</name>
<dbReference type="OrthoDB" id="573320at2"/>
<dbReference type="eggNOG" id="ENOG503372B">
    <property type="taxonomic scope" value="Bacteria"/>
</dbReference>
<keyword evidence="2" id="KW-1185">Reference proteome</keyword>
<dbReference type="EMBL" id="CP003947">
    <property type="protein sequence ID" value="AFZ54140.1"/>
    <property type="molecule type" value="Genomic_DNA"/>
</dbReference>
<dbReference type="STRING" id="755178.Cyan10605_2051"/>
<proteinExistence type="predicted"/>